<evidence type="ECO:0000313" key="2">
    <source>
        <dbReference type="Proteomes" id="UP000031036"/>
    </source>
</evidence>
<keyword evidence="2" id="KW-1185">Reference proteome</keyword>
<accession>A0A0B2UXG5</accession>
<sequence>MSSSGRRYLVSPMMRTGISWIRSFPLIVLLLMICTRKSSTLKCISSTEGGNAFYSELVGKQVINVCSDTTRFCKKIYMWNTSGHSIERDCDGGRACEQAGCELNMTISLELCCCESNACNTSIKHDVSHVVVFVTSILSIIFMSNNSDPPLPCKLS</sequence>
<dbReference type="Proteomes" id="UP000031036">
    <property type="component" value="Unassembled WGS sequence"/>
</dbReference>
<evidence type="ECO:0000313" key="1">
    <source>
        <dbReference type="EMBL" id="KHN75731.1"/>
    </source>
</evidence>
<dbReference type="EMBL" id="JPKZ01002630">
    <property type="protein sequence ID" value="KHN75731.1"/>
    <property type="molecule type" value="Genomic_DNA"/>
</dbReference>
<name>A0A0B2UXG5_TOXCA</name>
<comment type="caution">
    <text evidence="1">The sequence shown here is derived from an EMBL/GenBank/DDBJ whole genome shotgun (WGS) entry which is preliminary data.</text>
</comment>
<dbReference type="AlphaFoldDB" id="A0A0B2UXG5"/>
<gene>
    <name evidence="1" type="ORF">Tcan_16230</name>
</gene>
<reference evidence="1 2" key="1">
    <citation type="submission" date="2014-11" db="EMBL/GenBank/DDBJ databases">
        <title>Genetic blueprint of the zoonotic pathogen Toxocara canis.</title>
        <authorList>
            <person name="Zhu X.-Q."/>
            <person name="Korhonen P.K."/>
            <person name="Cai H."/>
            <person name="Young N.D."/>
            <person name="Nejsum P."/>
            <person name="von Samson-Himmelstjerna G."/>
            <person name="Boag P.R."/>
            <person name="Tan P."/>
            <person name="Li Q."/>
            <person name="Min J."/>
            <person name="Yang Y."/>
            <person name="Wang X."/>
            <person name="Fang X."/>
            <person name="Hall R.S."/>
            <person name="Hofmann A."/>
            <person name="Sternberg P.W."/>
            <person name="Jex A.R."/>
            <person name="Gasser R.B."/>
        </authorList>
    </citation>
    <scope>NUCLEOTIDE SEQUENCE [LARGE SCALE GENOMIC DNA]</scope>
    <source>
        <strain evidence="1">PN_DK_2014</strain>
    </source>
</reference>
<protein>
    <submittedName>
        <fullName evidence="1">Uncharacterized protein</fullName>
    </submittedName>
</protein>
<organism evidence="1 2">
    <name type="scientific">Toxocara canis</name>
    <name type="common">Canine roundworm</name>
    <dbReference type="NCBI Taxonomy" id="6265"/>
    <lineage>
        <taxon>Eukaryota</taxon>
        <taxon>Metazoa</taxon>
        <taxon>Ecdysozoa</taxon>
        <taxon>Nematoda</taxon>
        <taxon>Chromadorea</taxon>
        <taxon>Rhabditida</taxon>
        <taxon>Spirurina</taxon>
        <taxon>Ascaridomorpha</taxon>
        <taxon>Ascaridoidea</taxon>
        <taxon>Toxocaridae</taxon>
        <taxon>Toxocara</taxon>
    </lineage>
</organism>
<proteinExistence type="predicted"/>